<sequence>MRKLIMVNEYNDISKEVSSSGLGLYLCKELAKENEGSLSYRFKENKIIFKLSLR</sequence>
<organism evidence="1 2">
    <name type="scientific">Clostridium hominis</name>
    <dbReference type="NCBI Taxonomy" id="2763036"/>
    <lineage>
        <taxon>Bacteria</taxon>
        <taxon>Bacillati</taxon>
        <taxon>Bacillota</taxon>
        <taxon>Clostridia</taxon>
        <taxon>Eubacteriales</taxon>
        <taxon>Clostridiaceae</taxon>
        <taxon>Clostridium</taxon>
    </lineage>
</organism>
<keyword evidence="1" id="KW-0547">Nucleotide-binding</keyword>
<dbReference type="Proteomes" id="UP000596929">
    <property type="component" value="Unassembled WGS sequence"/>
</dbReference>
<dbReference type="EMBL" id="JACOOO010000022">
    <property type="protein sequence ID" value="MBC5629451.1"/>
    <property type="molecule type" value="Genomic_DNA"/>
</dbReference>
<reference evidence="1 2" key="1">
    <citation type="submission" date="2020-08" db="EMBL/GenBank/DDBJ databases">
        <title>Genome public.</title>
        <authorList>
            <person name="Liu C."/>
            <person name="Sun Q."/>
        </authorList>
    </citation>
    <scope>NUCLEOTIDE SEQUENCE [LARGE SCALE GENOMIC DNA]</scope>
    <source>
        <strain evidence="1 2">NSJ-6</strain>
    </source>
</reference>
<gene>
    <name evidence="1" type="ORF">H8S20_11175</name>
</gene>
<keyword evidence="1" id="KW-0067">ATP-binding</keyword>
<dbReference type="RefSeq" id="WP_186860155.1">
    <property type="nucleotide sequence ID" value="NZ_JACOOO010000022.1"/>
</dbReference>
<keyword evidence="2" id="KW-1185">Reference proteome</keyword>
<name>A0ABR7DDH0_9CLOT</name>
<protein>
    <submittedName>
        <fullName evidence="1">ATP-binding protein</fullName>
    </submittedName>
</protein>
<accession>A0ABR7DDH0</accession>
<evidence type="ECO:0000313" key="2">
    <source>
        <dbReference type="Proteomes" id="UP000596929"/>
    </source>
</evidence>
<evidence type="ECO:0000313" key="1">
    <source>
        <dbReference type="EMBL" id="MBC5629451.1"/>
    </source>
</evidence>
<proteinExistence type="predicted"/>
<dbReference type="GO" id="GO:0005524">
    <property type="term" value="F:ATP binding"/>
    <property type="evidence" value="ECO:0007669"/>
    <property type="project" value="UniProtKB-KW"/>
</dbReference>
<comment type="caution">
    <text evidence="1">The sequence shown here is derived from an EMBL/GenBank/DDBJ whole genome shotgun (WGS) entry which is preliminary data.</text>
</comment>